<comment type="subcellular location">
    <subcellularLocation>
        <location evidence="1">Membrane</location>
    </subcellularLocation>
</comment>
<evidence type="ECO:0000256" key="2">
    <source>
        <dbReference type="ARBA" id="ARBA00007171"/>
    </source>
</evidence>
<evidence type="ECO:0000259" key="5">
    <source>
        <dbReference type="Pfam" id="PF00905"/>
    </source>
</evidence>
<evidence type="ECO:0000256" key="3">
    <source>
        <dbReference type="ARBA" id="ARBA00023136"/>
    </source>
</evidence>
<gene>
    <name evidence="8" type="ORF">SAMN04489758_13617</name>
</gene>
<dbReference type="InterPro" id="IPR001460">
    <property type="entry name" value="PCN-bd_Tpept"/>
</dbReference>
<keyword evidence="4" id="KW-1133">Transmembrane helix</keyword>
<keyword evidence="4" id="KW-0812">Transmembrane</keyword>
<dbReference type="InterPro" id="IPR036138">
    <property type="entry name" value="PBP_dimer_sf"/>
</dbReference>
<proteinExistence type="inferred from homology"/>
<evidence type="ECO:0000259" key="6">
    <source>
        <dbReference type="Pfam" id="PF03717"/>
    </source>
</evidence>
<dbReference type="Pfam" id="PF00905">
    <property type="entry name" value="Transpeptidase"/>
    <property type="match status" value="1"/>
</dbReference>
<dbReference type="Proteomes" id="UP000198558">
    <property type="component" value="Unassembled WGS sequence"/>
</dbReference>
<dbReference type="Gene3D" id="3.10.450.100">
    <property type="entry name" value="NTF2-like, domain 1"/>
    <property type="match status" value="1"/>
</dbReference>
<evidence type="ECO:0000313" key="9">
    <source>
        <dbReference type="Proteomes" id="UP000198558"/>
    </source>
</evidence>
<feature type="domain" description="Penicillin-binding protein transpeptidase" evidence="5">
    <location>
        <begin position="349"/>
        <end position="649"/>
    </location>
</feature>
<dbReference type="SUPFAM" id="SSF56601">
    <property type="entry name" value="beta-lactamase/transpeptidase-like"/>
    <property type="match status" value="1"/>
</dbReference>
<dbReference type="Gene3D" id="3.90.1310.10">
    <property type="entry name" value="Penicillin-binding protein 2a (Domain 2)"/>
    <property type="match status" value="1"/>
</dbReference>
<dbReference type="Pfam" id="PF05223">
    <property type="entry name" value="MecA_N"/>
    <property type="match status" value="1"/>
</dbReference>
<dbReference type="RefSeq" id="WP_092355786.1">
    <property type="nucleotide sequence ID" value="NZ_FOIN01000036.1"/>
</dbReference>
<feature type="domain" description="Penicillin-binding protein dimerisation" evidence="6">
    <location>
        <begin position="146"/>
        <end position="313"/>
    </location>
</feature>
<keyword evidence="9" id="KW-1185">Reference proteome</keyword>
<comment type="similarity">
    <text evidence="2">Belongs to the transpeptidase family.</text>
</comment>
<name>A0A1I0GUH8_9FIRM</name>
<dbReference type="Gene3D" id="3.30.1390.30">
    <property type="entry name" value="Penicillin-binding protein 2a, domain 3"/>
    <property type="match status" value="1"/>
</dbReference>
<accession>A0A1I0GUH8</accession>
<feature type="domain" description="NTF2-like N-terminal transpeptidase" evidence="7">
    <location>
        <begin position="34"/>
        <end position="122"/>
    </location>
</feature>
<dbReference type="Pfam" id="PF03717">
    <property type="entry name" value="PBP_dimer"/>
    <property type="match status" value="1"/>
</dbReference>
<dbReference type="PANTHER" id="PTHR30627">
    <property type="entry name" value="PEPTIDOGLYCAN D,D-TRANSPEPTIDASE"/>
    <property type="match status" value="1"/>
</dbReference>
<evidence type="ECO:0000259" key="7">
    <source>
        <dbReference type="Pfam" id="PF05223"/>
    </source>
</evidence>
<dbReference type="GO" id="GO:0071972">
    <property type="term" value="F:peptidoglycan L,D-transpeptidase activity"/>
    <property type="evidence" value="ECO:0007669"/>
    <property type="project" value="TreeGrafter"/>
</dbReference>
<sequence length="663" mass="73820">MNLSLKKSKVFIIGVAIIVIVTLVFFLFNQGKDAGEAVEEYYSHLVKKDYKKMYAMLTKGSLARTSQKVFETRYENIYDGIEAKNMKVKINEINDDVVNCTISMDTIAGKVSYDNKITVKNDEIVFNEKMLFDGIEGENKVRVLTDNASRGKILDRNDKELATIGEAYSVGLVRGKLNGEGDYQAIADLLDMGVDKIKKIMSASWIKDDSFVPLKEIAKDDDGKLLADQLLAIKGVKLNTVYVRYYPYGEVTSHLTGYLQQVNAEDLEKHKNEGYSETSLIGRSGIEAAYEKDLKGIDGKKIIITDKDGKEIKIIANKRVKDGKDIKLTIDIDLQKDLYNEYQNDKSASVAMNPKTGEILALVSTPSFSSNDFILGFNSEQWENLNNDALKPLTNRFKATYIPGSSMKPITGAIGLDAKKIEPNKDLGALDKWQKDSSWGNYYVTTLHAPTPNNLKNAIIYSDNVYFARSAVEIGKDELTSGYDKLKISKKIPFELSLNLSQYLNKESKFDDQKLADSGYGQGELLINPVQLASIYSSFVNEGDIFQPYLIIDQKPKSWIKSVFSKSTVNIIKEALIGVISDSNGTGHAIYHNDIELAGKTGTAELKSSQSDTNGTELGWFTVMTTNSDTPILITTMVEDVKDRGGSGYVVEHMKKPLGNYLY</sequence>
<dbReference type="GO" id="GO:0005886">
    <property type="term" value="C:plasma membrane"/>
    <property type="evidence" value="ECO:0007669"/>
    <property type="project" value="TreeGrafter"/>
</dbReference>
<evidence type="ECO:0000256" key="1">
    <source>
        <dbReference type="ARBA" id="ARBA00004370"/>
    </source>
</evidence>
<dbReference type="Gene3D" id="3.40.710.10">
    <property type="entry name" value="DD-peptidase/beta-lactamase superfamily"/>
    <property type="match status" value="1"/>
</dbReference>
<evidence type="ECO:0000313" key="8">
    <source>
        <dbReference type="EMBL" id="SET75008.1"/>
    </source>
</evidence>
<organism evidence="8 9">
    <name type="scientific">Thomasclavelia cocleata</name>
    <dbReference type="NCBI Taxonomy" id="69824"/>
    <lineage>
        <taxon>Bacteria</taxon>
        <taxon>Bacillati</taxon>
        <taxon>Bacillota</taxon>
        <taxon>Erysipelotrichia</taxon>
        <taxon>Erysipelotrichales</taxon>
        <taxon>Coprobacillaceae</taxon>
        <taxon>Thomasclavelia</taxon>
    </lineage>
</organism>
<dbReference type="GO" id="GO:0046677">
    <property type="term" value="P:response to antibiotic"/>
    <property type="evidence" value="ECO:0007669"/>
    <property type="project" value="InterPro"/>
</dbReference>
<dbReference type="InterPro" id="IPR032710">
    <property type="entry name" value="NTF2-like_dom_sf"/>
</dbReference>
<dbReference type="InterPro" id="IPR050515">
    <property type="entry name" value="Beta-lactam/transpept"/>
</dbReference>
<dbReference type="OrthoDB" id="9766847at2"/>
<dbReference type="GO" id="GO:0071555">
    <property type="term" value="P:cell wall organization"/>
    <property type="evidence" value="ECO:0007669"/>
    <property type="project" value="TreeGrafter"/>
</dbReference>
<reference evidence="9" key="1">
    <citation type="submission" date="2016-10" db="EMBL/GenBank/DDBJ databases">
        <authorList>
            <person name="Varghese N."/>
            <person name="Submissions S."/>
        </authorList>
    </citation>
    <scope>NUCLEOTIDE SEQUENCE [LARGE SCALE GENOMIC DNA]</scope>
    <source>
        <strain evidence="9">DSM 1551</strain>
    </source>
</reference>
<dbReference type="GeneID" id="78289179"/>
<dbReference type="PANTHER" id="PTHR30627:SF25">
    <property type="entry name" value="PENICILLIN-BINDING PROTEIN 3"/>
    <property type="match status" value="1"/>
</dbReference>
<evidence type="ECO:0000256" key="4">
    <source>
        <dbReference type="SAM" id="Phobius"/>
    </source>
</evidence>
<dbReference type="AlphaFoldDB" id="A0A1I0GUH8"/>
<dbReference type="InterPro" id="IPR012338">
    <property type="entry name" value="Beta-lactam/transpept-like"/>
</dbReference>
<dbReference type="SUPFAM" id="SSF56519">
    <property type="entry name" value="Penicillin binding protein dimerisation domain"/>
    <property type="match status" value="1"/>
</dbReference>
<dbReference type="InterPro" id="IPR007887">
    <property type="entry name" value="MecA_N"/>
</dbReference>
<dbReference type="SUPFAM" id="SSF54427">
    <property type="entry name" value="NTF2-like"/>
    <property type="match status" value="1"/>
</dbReference>
<feature type="transmembrane region" description="Helical" evidence="4">
    <location>
        <begin position="10"/>
        <end position="28"/>
    </location>
</feature>
<keyword evidence="3 4" id="KW-0472">Membrane</keyword>
<dbReference type="EMBL" id="FOIN01000036">
    <property type="protein sequence ID" value="SET75008.1"/>
    <property type="molecule type" value="Genomic_DNA"/>
</dbReference>
<dbReference type="GO" id="GO:0008658">
    <property type="term" value="F:penicillin binding"/>
    <property type="evidence" value="ECO:0007669"/>
    <property type="project" value="InterPro"/>
</dbReference>
<protein>
    <submittedName>
        <fullName evidence="8">Penicillin-binding protein</fullName>
    </submittedName>
</protein>
<dbReference type="InterPro" id="IPR005311">
    <property type="entry name" value="PBP_dimer"/>
</dbReference>